<organism evidence="2 3">
    <name type="scientific">Symbiodinium natans</name>
    <dbReference type="NCBI Taxonomy" id="878477"/>
    <lineage>
        <taxon>Eukaryota</taxon>
        <taxon>Sar</taxon>
        <taxon>Alveolata</taxon>
        <taxon>Dinophyceae</taxon>
        <taxon>Suessiales</taxon>
        <taxon>Symbiodiniaceae</taxon>
        <taxon>Symbiodinium</taxon>
    </lineage>
</organism>
<name>A0A812LW02_9DINO</name>
<dbReference type="Proteomes" id="UP000604046">
    <property type="component" value="Unassembled WGS sequence"/>
</dbReference>
<feature type="region of interest" description="Disordered" evidence="1">
    <location>
        <begin position="101"/>
        <end position="127"/>
    </location>
</feature>
<evidence type="ECO:0008006" key="4">
    <source>
        <dbReference type="Google" id="ProtNLM"/>
    </source>
</evidence>
<dbReference type="EMBL" id="CAJNDS010001255">
    <property type="protein sequence ID" value="CAE7253472.1"/>
    <property type="molecule type" value="Genomic_DNA"/>
</dbReference>
<comment type="caution">
    <text evidence="2">The sequence shown here is derived from an EMBL/GenBank/DDBJ whole genome shotgun (WGS) entry which is preliminary data.</text>
</comment>
<keyword evidence="3" id="KW-1185">Reference proteome</keyword>
<dbReference type="AlphaFoldDB" id="A0A812LW02"/>
<dbReference type="Gene3D" id="3.50.4.10">
    <property type="entry name" value="Hepatocyte Growth Factor"/>
    <property type="match status" value="1"/>
</dbReference>
<sequence>MALRSLRLYGFLAAGLFQQSAPEAVSGADVLAADDECEEGSCALAALQMRGRAVEDGKHVPWMTPPSSQLWGRPPYMPPPYIPPQYYMPPSYMMPPGYMQPQYMHPQPPEPHNMQPQQPPEEHPPPVRQVSYLPLSPSGWGMIANDEGMEIRQLQSDLHGCENACTNEPACHSFVFCTFGGCYLKTGQFHTGQEPVHYSGFCSTYWTPAEDSSQPLVRPTLPPVQHVEVKQCGKDQVPEPSGSCVASSGPKLMTFYQYSAQKNQNTDNRVWENVNLANIGGVMFYLHNEVVDKDGEMRNEQGDRTPKFNIDRIMRFKVTMMNPNALWKQYKSQFGQFIQFDYGQATFGMPDHVEKCNAIWETMGYEVGCQPNPIGISGYEGGYWTSWPGRCPSMPFSDKAPQGGYAKTAECMKRQPGGSCGQPDGSATCTWHIEPAGFILLNDLVGEDLTKLYKNGGTQYDKTTDKGEGTDFWDGKKDQAKCKEREDKLLNLFAQKYRDQPAALTDPRCDFWR</sequence>
<evidence type="ECO:0000313" key="3">
    <source>
        <dbReference type="Proteomes" id="UP000604046"/>
    </source>
</evidence>
<gene>
    <name evidence="2" type="ORF">SNAT2548_LOCUS12746</name>
</gene>
<evidence type="ECO:0000256" key="1">
    <source>
        <dbReference type="SAM" id="MobiDB-lite"/>
    </source>
</evidence>
<protein>
    <recommendedName>
        <fullName evidence="4">Apple domain-containing protein</fullName>
    </recommendedName>
</protein>
<accession>A0A812LW02</accession>
<reference evidence="2" key="1">
    <citation type="submission" date="2021-02" db="EMBL/GenBank/DDBJ databases">
        <authorList>
            <person name="Dougan E. K."/>
            <person name="Rhodes N."/>
            <person name="Thang M."/>
            <person name="Chan C."/>
        </authorList>
    </citation>
    <scope>NUCLEOTIDE SEQUENCE</scope>
</reference>
<proteinExistence type="predicted"/>
<dbReference type="OrthoDB" id="431712at2759"/>
<evidence type="ECO:0000313" key="2">
    <source>
        <dbReference type="EMBL" id="CAE7253472.1"/>
    </source>
</evidence>